<reference evidence="7 8" key="1">
    <citation type="submission" date="2016-09" db="EMBL/GenBank/DDBJ databases">
        <authorList>
            <person name="Capua I."/>
            <person name="De Benedictis P."/>
            <person name="Joannis T."/>
            <person name="Lombin L.H."/>
            <person name="Cattoli G."/>
        </authorList>
    </citation>
    <scope>NUCLEOTIDE SEQUENCE [LARGE SCALE GENOMIC DNA]</scope>
    <source>
        <strain evidence="7 8">ISLP-3</strain>
    </source>
</reference>
<keyword evidence="4 7" id="KW-0418">Kinase</keyword>
<keyword evidence="5" id="KW-0067">ATP-binding</keyword>
<dbReference type="InterPro" id="IPR050306">
    <property type="entry name" value="PfkB_Carbo_kinase"/>
</dbReference>
<dbReference type="CDD" id="cd01167">
    <property type="entry name" value="bac_FRK"/>
    <property type="match status" value="1"/>
</dbReference>
<dbReference type="SUPFAM" id="SSF53613">
    <property type="entry name" value="Ribokinase-like"/>
    <property type="match status" value="1"/>
</dbReference>
<dbReference type="Pfam" id="PF00294">
    <property type="entry name" value="PfkB"/>
    <property type="match status" value="1"/>
</dbReference>
<dbReference type="EMBL" id="FMYH01000002">
    <property type="protein sequence ID" value="SDC40309.1"/>
    <property type="molecule type" value="Genomic_DNA"/>
</dbReference>
<keyword evidence="8" id="KW-1185">Reference proteome</keyword>
<comment type="similarity">
    <text evidence="1">Belongs to the carbohydrate kinase PfkB family.</text>
</comment>
<evidence type="ECO:0000256" key="1">
    <source>
        <dbReference type="ARBA" id="ARBA00010688"/>
    </source>
</evidence>
<keyword evidence="3" id="KW-0547">Nucleotide-binding</keyword>
<dbReference type="PANTHER" id="PTHR43085">
    <property type="entry name" value="HEXOKINASE FAMILY MEMBER"/>
    <property type="match status" value="1"/>
</dbReference>
<name>A0A1G6LAI5_9MICO</name>
<organism evidence="7 8">
    <name type="scientific">Sanguibacter gelidistatuariae</name>
    <dbReference type="NCBI Taxonomy" id="1814289"/>
    <lineage>
        <taxon>Bacteria</taxon>
        <taxon>Bacillati</taxon>
        <taxon>Actinomycetota</taxon>
        <taxon>Actinomycetes</taxon>
        <taxon>Micrococcales</taxon>
        <taxon>Sanguibacteraceae</taxon>
        <taxon>Sanguibacter</taxon>
    </lineage>
</organism>
<dbReference type="OrthoDB" id="9795789at2"/>
<evidence type="ECO:0000256" key="4">
    <source>
        <dbReference type="ARBA" id="ARBA00022777"/>
    </source>
</evidence>
<keyword evidence="2" id="KW-0808">Transferase</keyword>
<evidence type="ECO:0000256" key="3">
    <source>
        <dbReference type="ARBA" id="ARBA00022741"/>
    </source>
</evidence>
<dbReference type="RefSeq" id="WP_093182467.1">
    <property type="nucleotide sequence ID" value="NZ_FMYH01000002.1"/>
</dbReference>
<evidence type="ECO:0000313" key="8">
    <source>
        <dbReference type="Proteomes" id="UP000199039"/>
    </source>
</evidence>
<accession>A0A1G6LAI5</accession>
<evidence type="ECO:0000256" key="5">
    <source>
        <dbReference type="ARBA" id="ARBA00022840"/>
    </source>
</evidence>
<proteinExistence type="inferred from homology"/>
<dbReference type="GO" id="GO:0005524">
    <property type="term" value="F:ATP binding"/>
    <property type="evidence" value="ECO:0007669"/>
    <property type="project" value="UniProtKB-KW"/>
</dbReference>
<dbReference type="GO" id="GO:0016301">
    <property type="term" value="F:kinase activity"/>
    <property type="evidence" value="ECO:0007669"/>
    <property type="project" value="UniProtKB-KW"/>
</dbReference>
<sequence length="313" mass="32395">MAPRTQPTPPEATALLIGEALIDVVHRADGSIDEHPGGSPANVALTLGRLQRRAELLTWIGSDAYGDLIRKWLAGSHVALASGSDGAASTSLATARLGADGAATYEFDLEWNLTKNAVVPEGTVVVHTGSIAAVLEPGATAVRKIVESVRHRATITYDPNVRPTLMGSPAHARPLIEALVHAADVVKVSDEDLLWLYPGADLSVIATTWQRSGPAIVVVTYGGEGAVAYTATSRLEVKAPSVTVADTVGAGDSFMGALINGLWSADLLGAAKRRALAAINSDVLQGVLEQCVQVAAITVSRAGANPPRLAELG</sequence>
<dbReference type="InterPro" id="IPR029056">
    <property type="entry name" value="Ribokinase-like"/>
</dbReference>
<dbReference type="Proteomes" id="UP000199039">
    <property type="component" value="Unassembled WGS sequence"/>
</dbReference>
<protein>
    <submittedName>
        <fullName evidence="7">Fructokinase</fullName>
    </submittedName>
</protein>
<evidence type="ECO:0000256" key="2">
    <source>
        <dbReference type="ARBA" id="ARBA00022679"/>
    </source>
</evidence>
<feature type="domain" description="Carbohydrate kinase PfkB" evidence="6">
    <location>
        <begin position="16"/>
        <end position="305"/>
    </location>
</feature>
<dbReference type="STRING" id="1814289.SAMN05216410_1810"/>
<dbReference type="PANTHER" id="PTHR43085:SF1">
    <property type="entry name" value="PSEUDOURIDINE KINASE-RELATED"/>
    <property type="match status" value="1"/>
</dbReference>
<evidence type="ECO:0000313" key="7">
    <source>
        <dbReference type="EMBL" id="SDC40309.1"/>
    </source>
</evidence>
<dbReference type="PROSITE" id="PS00584">
    <property type="entry name" value="PFKB_KINASES_2"/>
    <property type="match status" value="1"/>
</dbReference>
<dbReference type="AlphaFoldDB" id="A0A1G6LAI5"/>
<dbReference type="InterPro" id="IPR011611">
    <property type="entry name" value="PfkB_dom"/>
</dbReference>
<gene>
    <name evidence="7" type="ORF">SAMN05216410_1810</name>
</gene>
<dbReference type="InterPro" id="IPR002173">
    <property type="entry name" value="Carboh/pur_kinase_PfkB_CS"/>
</dbReference>
<evidence type="ECO:0000259" key="6">
    <source>
        <dbReference type="Pfam" id="PF00294"/>
    </source>
</evidence>
<dbReference type="Gene3D" id="3.40.1190.20">
    <property type="match status" value="1"/>
</dbReference>